<dbReference type="PROSITE" id="PS50125">
    <property type="entry name" value="GUANYLATE_CYCLASE_2"/>
    <property type="match status" value="1"/>
</dbReference>
<sequence>MAAETLVVSTPKRRLAAVAFADVAGFSRLMGLDDVGTIEKWRALRREVMEPLILESEGRLVEMAGDALLVEFPSAVHALRWACDIQQANERPGAEETALRLRVGVNIDDVIDDGDTLQGDGVNIAARIHQAAEPGQVVVTGAVMELVGSRLPVSFHDLGSPPLKNIDRPVRVFSVRWEQQDAGVALHHPYLEWSTRPSIAVLPLRTIGGEAESDYLADGVVEDIIAGLSRSRALHVIARASMWRFAGEQMDVRSVAAQLGVGYVLSGSVRRSGTRLRIVAELIHVANSRAIWTERFDGDESEIFELQDRILASVLSSIENAVSEIEYGAVRSRRTSSLDAYQCVLKASSLLYDFTPATFSLTGQALDRAMELDPRYARAFATSAWRLNFLVAEQLSADPEGDAAKAIEHAEKAIYLDPTDPFSLAVAGHVISFIGRRPEEALELFDSALNIDSSSAIAWALSGDTLAYLGRPDEAMKRFRNVWKLNPFDRLNFFWWGGAGIAEFVGGRYHESIGWLKRALRANPRFVATLRMLAAAQALAGEQNEAQATSAKLLAVYPDFSVARFVELYPLTRKDDLERLERGLLSAGLPR</sequence>
<dbReference type="InterPro" id="IPR019734">
    <property type="entry name" value="TPR_rpt"/>
</dbReference>
<dbReference type="Gene3D" id="3.30.70.1230">
    <property type="entry name" value="Nucleotide cyclase"/>
    <property type="match status" value="1"/>
</dbReference>
<evidence type="ECO:0000259" key="2">
    <source>
        <dbReference type="PROSITE" id="PS50125"/>
    </source>
</evidence>
<dbReference type="InterPro" id="IPR011990">
    <property type="entry name" value="TPR-like_helical_dom_sf"/>
</dbReference>
<dbReference type="InterPro" id="IPR001054">
    <property type="entry name" value="A/G_cyclase"/>
</dbReference>
<dbReference type="PANTHER" id="PTHR43081">
    <property type="entry name" value="ADENYLATE CYCLASE, TERMINAL-DIFFERENTIATION SPECIFIC-RELATED"/>
    <property type="match status" value="1"/>
</dbReference>
<dbReference type="GO" id="GO:0004016">
    <property type="term" value="F:adenylate cyclase activity"/>
    <property type="evidence" value="ECO:0007669"/>
    <property type="project" value="UniProtKB-ARBA"/>
</dbReference>
<dbReference type="PROSITE" id="PS50005">
    <property type="entry name" value="TPR"/>
    <property type="match status" value="1"/>
</dbReference>
<protein>
    <submittedName>
        <fullName evidence="3">Adenylate cyclase</fullName>
    </submittedName>
</protein>
<dbReference type="SUPFAM" id="SSF55073">
    <property type="entry name" value="Nucleotide cyclase"/>
    <property type="match status" value="1"/>
</dbReference>
<reference evidence="3 4" key="1">
    <citation type="submission" date="2020-02" db="EMBL/GenBank/DDBJ databases">
        <title>complete genome sequence of Rhodobacteraceae bacterium.</title>
        <authorList>
            <person name="Park J."/>
            <person name="Kim Y.-S."/>
            <person name="Kim K.-H."/>
        </authorList>
    </citation>
    <scope>NUCLEOTIDE SEQUENCE [LARGE SCALE GENOMIC DNA]</scope>
    <source>
        <strain evidence="3 4">RR4-56</strain>
    </source>
</reference>
<keyword evidence="4" id="KW-1185">Reference proteome</keyword>
<dbReference type="InterPro" id="IPR029787">
    <property type="entry name" value="Nucleotide_cyclase"/>
</dbReference>
<feature type="repeat" description="TPR" evidence="1">
    <location>
        <begin position="456"/>
        <end position="489"/>
    </location>
</feature>
<dbReference type="Gene3D" id="3.40.50.10070">
    <property type="entry name" value="TolB, N-terminal domain"/>
    <property type="match status" value="1"/>
</dbReference>
<accession>A0A7L5BUZ5</accession>
<dbReference type="GO" id="GO:0035556">
    <property type="term" value="P:intracellular signal transduction"/>
    <property type="evidence" value="ECO:0007669"/>
    <property type="project" value="InterPro"/>
</dbReference>
<evidence type="ECO:0000313" key="3">
    <source>
        <dbReference type="EMBL" id="QIE55522.1"/>
    </source>
</evidence>
<dbReference type="GO" id="GO:0006171">
    <property type="term" value="P:cAMP biosynthetic process"/>
    <property type="evidence" value="ECO:0007669"/>
    <property type="project" value="TreeGrafter"/>
</dbReference>
<dbReference type="RefSeq" id="WP_165097552.1">
    <property type="nucleotide sequence ID" value="NZ_CP049056.1"/>
</dbReference>
<organism evidence="3 4">
    <name type="scientific">Pikeienuella piscinae</name>
    <dbReference type="NCBI Taxonomy" id="2748098"/>
    <lineage>
        <taxon>Bacteria</taxon>
        <taxon>Pseudomonadati</taxon>
        <taxon>Pseudomonadota</taxon>
        <taxon>Alphaproteobacteria</taxon>
        <taxon>Rhodobacterales</taxon>
        <taxon>Paracoccaceae</taxon>
        <taxon>Pikeienuella</taxon>
    </lineage>
</organism>
<dbReference type="PANTHER" id="PTHR43081:SF19">
    <property type="entry name" value="PH-SENSITIVE ADENYLATE CYCLASE RV1264"/>
    <property type="match status" value="1"/>
</dbReference>
<dbReference type="CDD" id="cd07302">
    <property type="entry name" value="CHD"/>
    <property type="match status" value="1"/>
</dbReference>
<evidence type="ECO:0000256" key="1">
    <source>
        <dbReference type="PROSITE-ProRule" id="PRU00339"/>
    </source>
</evidence>
<dbReference type="EMBL" id="CP049056">
    <property type="protein sequence ID" value="QIE55522.1"/>
    <property type="molecule type" value="Genomic_DNA"/>
</dbReference>
<evidence type="ECO:0000313" key="4">
    <source>
        <dbReference type="Proteomes" id="UP000503336"/>
    </source>
</evidence>
<dbReference type="AlphaFoldDB" id="A0A7L5BUZ5"/>
<proteinExistence type="predicted"/>
<keyword evidence="1" id="KW-0802">TPR repeat</keyword>
<dbReference type="Proteomes" id="UP000503336">
    <property type="component" value="Chromosome"/>
</dbReference>
<dbReference type="Gene3D" id="1.25.40.10">
    <property type="entry name" value="Tetratricopeptide repeat domain"/>
    <property type="match status" value="1"/>
</dbReference>
<dbReference type="InterPro" id="IPR050697">
    <property type="entry name" value="Adenylyl/Guanylyl_Cyclase_3/4"/>
</dbReference>
<feature type="domain" description="Guanylate cyclase" evidence="2">
    <location>
        <begin position="17"/>
        <end position="129"/>
    </location>
</feature>
<name>A0A7L5BUZ5_9RHOB</name>
<dbReference type="KEGG" id="hdh:G5B40_08650"/>
<dbReference type="SUPFAM" id="SSF48452">
    <property type="entry name" value="TPR-like"/>
    <property type="match status" value="1"/>
</dbReference>
<gene>
    <name evidence="3" type="ORF">G5B40_08650</name>
</gene>